<accession>A0ABP7L0N2</accession>
<sequence>MWQRWRRGQPRSARRARNDFLDQTLNHPWRLPSQQSGKAAPDFLRDLHGAAPTGLRTVSNYLCRACPRCQWAAHVTRAGDLRWDEGGGCGFRTTAKEIRTQEDHPLDGPNLV</sequence>
<evidence type="ECO:0000313" key="1">
    <source>
        <dbReference type="EMBL" id="GAA3890462.1"/>
    </source>
</evidence>
<reference evidence="2" key="1">
    <citation type="journal article" date="2019" name="Int. J. Syst. Evol. Microbiol.">
        <title>The Global Catalogue of Microorganisms (GCM) 10K type strain sequencing project: providing services to taxonomists for standard genome sequencing and annotation.</title>
        <authorList>
            <consortium name="The Broad Institute Genomics Platform"/>
            <consortium name="The Broad Institute Genome Sequencing Center for Infectious Disease"/>
            <person name="Wu L."/>
            <person name="Ma J."/>
        </authorList>
    </citation>
    <scope>NUCLEOTIDE SEQUENCE [LARGE SCALE GENOMIC DNA]</scope>
    <source>
        <strain evidence="2">JCM 16578</strain>
    </source>
</reference>
<keyword evidence="2" id="KW-1185">Reference proteome</keyword>
<proteinExistence type="predicted"/>
<dbReference type="EMBL" id="BAAAZA010000026">
    <property type="protein sequence ID" value="GAA3890462.1"/>
    <property type="molecule type" value="Genomic_DNA"/>
</dbReference>
<dbReference type="Proteomes" id="UP001501563">
    <property type="component" value="Unassembled WGS sequence"/>
</dbReference>
<gene>
    <name evidence="1" type="ORF">GCM10022207_67570</name>
</gene>
<comment type="caution">
    <text evidence="1">The sequence shown here is derived from an EMBL/GenBank/DDBJ whole genome shotgun (WGS) entry which is preliminary data.</text>
</comment>
<evidence type="ECO:0000313" key="2">
    <source>
        <dbReference type="Proteomes" id="UP001501563"/>
    </source>
</evidence>
<organism evidence="1 2">
    <name type="scientific">Streptomyces lannensis</name>
    <dbReference type="NCBI Taxonomy" id="766498"/>
    <lineage>
        <taxon>Bacteria</taxon>
        <taxon>Bacillati</taxon>
        <taxon>Actinomycetota</taxon>
        <taxon>Actinomycetes</taxon>
        <taxon>Kitasatosporales</taxon>
        <taxon>Streptomycetaceae</taxon>
        <taxon>Streptomyces</taxon>
    </lineage>
</organism>
<name>A0ABP7L0N2_9ACTN</name>
<protein>
    <submittedName>
        <fullName evidence="1">Uncharacterized protein</fullName>
    </submittedName>
</protein>